<dbReference type="InterPro" id="IPR006114">
    <property type="entry name" value="6PGDH_C"/>
</dbReference>
<keyword evidence="8 14" id="KW-0311">Gluconate utilization</keyword>
<evidence type="ECO:0000256" key="10">
    <source>
        <dbReference type="ARBA" id="ARBA00048640"/>
    </source>
</evidence>
<feature type="binding site" description="in other chain" evidence="13">
    <location>
        <position position="225"/>
    </location>
    <ligand>
        <name>substrate</name>
        <note>ligand shared between dimeric partners</note>
    </ligand>
</feature>
<feature type="binding site" description="in other chain" evidence="13">
    <location>
        <begin position="220"/>
        <end position="221"/>
    </location>
    <ligand>
        <name>substrate</name>
        <note>ligand shared between dimeric partners</note>
    </ligand>
</feature>
<dbReference type="SMART" id="SM01350">
    <property type="entry name" value="6PGD"/>
    <property type="match status" value="1"/>
</dbReference>
<keyword evidence="7 11" id="KW-0560">Oxidoreductase</keyword>
<feature type="binding site" description="in other chain" evidence="13">
    <location>
        <position position="137"/>
    </location>
    <ligand>
        <name>substrate</name>
        <note>ligand shared between dimeric partners</note>
    </ligand>
</feature>
<evidence type="ECO:0000256" key="8">
    <source>
        <dbReference type="ARBA" id="ARBA00023064"/>
    </source>
</evidence>
<feature type="domain" description="6-phosphogluconate dehydrogenase C-terminal" evidence="16">
    <location>
        <begin position="213"/>
        <end position="502"/>
    </location>
</feature>
<dbReference type="GO" id="GO:0050661">
    <property type="term" value="F:NADP binding"/>
    <property type="evidence" value="ECO:0007669"/>
    <property type="project" value="InterPro"/>
</dbReference>
<evidence type="ECO:0000256" key="4">
    <source>
        <dbReference type="ARBA" id="ARBA00011738"/>
    </source>
</evidence>
<dbReference type="InterPro" id="IPR008927">
    <property type="entry name" value="6-PGluconate_DH-like_C_sf"/>
</dbReference>
<evidence type="ECO:0000256" key="6">
    <source>
        <dbReference type="ARBA" id="ARBA00018193"/>
    </source>
</evidence>
<evidence type="ECO:0000256" key="13">
    <source>
        <dbReference type="PIRSR" id="PIRSR000109-2"/>
    </source>
</evidence>
<dbReference type="Pfam" id="PF03446">
    <property type="entry name" value="NAD_binding_2"/>
    <property type="match status" value="1"/>
</dbReference>
<dbReference type="SUPFAM" id="SSF48179">
    <property type="entry name" value="6-phosphogluconate dehydrogenase C-terminal domain-like"/>
    <property type="match status" value="1"/>
</dbReference>
<evidence type="ECO:0000313" key="18">
    <source>
        <dbReference type="Proteomes" id="UP000289411"/>
    </source>
</evidence>
<evidence type="ECO:0000256" key="12">
    <source>
        <dbReference type="PIRSR" id="PIRSR000109-1"/>
    </source>
</evidence>
<dbReference type="GO" id="GO:0004616">
    <property type="term" value="F:phosphogluconate dehydrogenase (decarboxylating) activity"/>
    <property type="evidence" value="ECO:0007669"/>
    <property type="project" value="UniProtKB-EC"/>
</dbReference>
<feature type="binding site" description="in other chain" evidence="13">
    <location>
        <position position="295"/>
    </location>
    <ligand>
        <name>substrate</name>
        <note>ligand shared between dimeric partners</note>
    </ligand>
</feature>
<dbReference type="GO" id="GO:0006098">
    <property type="term" value="P:pentose-phosphate shunt"/>
    <property type="evidence" value="ECO:0007669"/>
    <property type="project" value="UniProtKB-UniPathway"/>
</dbReference>
<keyword evidence="9 11" id="KW-0570">Pentose shunt</keyword>
<dbReference type="InterPro" id="IPR006113">
    <property type="entry name" value="6PGDH_Gnd/GntZ"/>
</dbReference>
<dbReference type="PRINTS" id="PR00076">
    <property type="entry name" value="6PGDHDRGNASE"/>
</dbReference>
<evidence type="ECO:0000256" key="2">
    <source>
        <dbReference type="ARBA" id="ARBA00004874"/>
    </source>
</evidence>
<feature type="active site" description="Proton acceptor" evidence="12">
    <location>
        <position position="217"/>
    </location>
</feature>
<dbReference type="Gene3D" id="3.40.50.720">
    <property type="entry name" value="NAD(P)-binding Rossmann-like Domain"/>
    <property type="match status" value="1"/>
</dbReference>
<feature type="binding site" description="in other chain" evidence="13">
    <location>
        <position position="322"/>
    </location>
    <ligand>
        <name>substrate</name>
        <note>ligand shared between dimeric partners</note>
    </ligand>
</feature>
<evidence type="ECO:0000313" key="17">
    <source>
        <dbReference type="EMBL" id="RYB03121.1"/>
    </source>
</evidence>
<dbReference type="GO" id="GO:0019521">
    <property type="term" value="P:D-gluconate metabolic process"/>
    <property type="evidence" value="ECO:0007669"/>
    <property type="project" value="UniProtKB-KW"/>
</dbReference>
<dbReference type="InterPro" id="IPR013328">
    <property type="entry name" value="6PGD_dom2"/>
</dbReference>
<protein>
    <recommendedName>
        <fullName evidence="6 11">6-phosphogluconate dehydrogenase, decarboxylating</fullName>
        <ecNumber evidence="5 11">1.1.1.44</ecNumber>
    </recommendedName>
</protein>
<feature type="binding site" evidence="13">
    <location>
        <position position="480"/>
    </location>
    <ligand>
        <name>substrate</name>
        <note>ligand shared between dimeric partners</note>
    </ligand>
</feature>
<evidence type="ECO:0000256" key="14">
    <source>
        <dbReference type="RuleBase" id="RU000485"/>
    </source>
</evidence>
<gene>
    <name evidence="17" type="ORF">D3272_18855</name>
</gene>
<evidence type="ECO:0000256" key="5">
    <source>
        <dbReference type="ARBA" id="ARBA00013011"/>
    </source>
</evidence>
<dbReference type="InterPro" id="IPR036291">
    <property type="entry name" value="NAD(P)-bd_dom_sf"/>
</dbReference>
<dbReference type="PROSITE" id="PS00461">
    <property type="entry name" value="6PGD"/>
    <property type="match status" value="1"/>
</dbReference>
<feature type="binding site" evidence="13">
    <location>
        <position position="486"/>
    </location>
    <ligand>
        <name>substrate</name>
        <note>ligand shared between dimeric partners</note>
    </ligand>
</feature>
<feature type="region of interest" description="Disordered" evidence="15">
    <location>
        <begin position="502"/>
        <end position="521"/>
    </location>
</feature>
<dbReference type="UniPathway" id="UPA00115">
    <property type="reaction ID" value="UER00410"/>
</dbReference>
<evidence type="ECO:0000259" key="16">
    <source>
        <dbReference type="SMART" id="SM01350"/>
    </source>
</evidence>
<comment type="pathway">
    <text evidence="2 11 14">Carbohydrate degradation; pentose phosphate pathway; D-ribulose 5-phosphate from D-glucose 6-phosphate (oxidative stage): step 3/3.</text>
</comment>
<evidence type="ECO:0000256" key="3">
    <source>
        <dbReference type="ARBA" id="ARBA00008419"/>
    </source>
</evidence>
<dbReference type="InterPro" id="IPR006115">
    <property type="entry name" value="6PGDH_NADP-bd"/>
</dbReference>
<keyword evidence="11 14" id="KW-0521">NADP</keyword>
<comment type="caution">
    <text evidence="17">The sequence shown here is derived from an EMBL/GenBank/DDBJ whole genome shotgun (WGS) entry which is preliminary data.</text>
</comment>
<comment type="catalytic activity">
    <reaction evidence="10 11 14">
        <text>6-phospho-D-gluconate + NADP(+) = D-ribulose 5-phosphate + CO2 + NADPH</text>
        <dbReference type="Rhea" id="RHEA:10116"/>
        <dbReference type="ChEBI" id="CHEBI:16526"/>
        <dbReference type="ChEBI" id="CHEBI:57783"/>
        <dbReference type="ChEBI" id="CHEBI:58121"/>
        <dbReference type="ChEBI" id="CHEBI:58349"/>
        <dbReference type="ChEBI" id="CHEBI:58759"/>
        <dbReference type="EC" id="1.1.1.44"/>
    </reaction>
</comment>
<reference evidence="17 18" key="2">
    <citation type="submission" date="2019-02" db="EMBL/GenBank/DDBJ databases">
        <title>'Lichenibacterium ramalinii' gen. nov. sp. nov., 'Lichenibacterium minor' gen. nov. sp. nov.</title>
        <authorList>
            <person name="Pankratov T."/>
        </authorList>
    </citation>
    <scope>NUCLEOTIDE SEQUENCE [LARGE SCALE GENOMIC DNA]</scope>
    <source>
        <strain evidence="17 18">RmlP001</strain>
    </source>
</reference>
<dbReference type="Pfam" id="PF00393">
    <property type="entry name" value="6PGD"/>
    <property type="match status" value="1"/>
</dbReference>
<dbReference type="OrthoDB" id="9804542at2"/>
<reference evidence="17 18" key="1">
    <citation type="submission" date="2018-09" db="EMBL/GenBank/DDBJ databases">
        <authorList>
            <person name="Grouzdev D.S."/>
            <person name="Krutkina M.S."/>
        </authorList>
    </citation>
    <scope>NUCLEOTIDE SEQUENCE [LARGE SCALE GENOMIC DNA]</scope>
    <source>
        <strain evidence="17 18">RmlP001</strain>
    </source>
</reference>
<comment type="subunit">
    <text evidence="4 11">Homodimer.</text>
</comment>
<sequence length="521" mass="56235">MSWRALTAGGLHPQSWGHPSAAAAAGALARRRHVTDLCDIGVIGLAVMGANLARNAARKGFGVALYNRHGGRTDALVSEFGHEGRFVPSKDLAGFVASLAKPRAMIIMVKAGKPVDDVIADLVPLLDEGDIVIDGGNSLFSDSDRRYRELKEKGLRFIGMGVSGGEEGALLGPSMMPGGEREAYERIAPMVTKMAAQVDGEPCATYIGLGGSGHYVKMVHNGIEYADMQLITEAYDLFKTVYGLDAAAIADIFEGWKSSDLDSYLIDITTEVLKKRDPKTGGALVDSIVDEAEQKGTGRWTAANALDLGVPLTGITEAVFARALSGRRALRGEAEKLLPFRAPAGLKPSQADIDAVRDALYASKIIAYAQGFEQMTAASKDYGWELKLGEVATIWRGGCIIRARFLDRIRDAYKASDSIPNLVLEDYFRDAVLAAEPAWRKVVMLAVQHGVAIPAFSSSLSYYDGLRRSRGPANLLQGLRDYFGAHTYRRFDAEGSFHTRWSQDGSEIRTDTPSEGGTPRS</sequence>
<dbReference type="SUPFAM" id="SSF51735">
    <property type="entry name" value="NAD(P)-binding Rossmann-fold domains"/>
    <property type="match status" value="1"/>
</dbReference>
<dbReference type="PIRSF" id="PIRSF000109">
    <property type="entry name" value="6PGD"/>
    <property type="match status" value="1"/>
</dbReference>
<dbReference type="PANTHER" id="PTHR11811">
    <property type="entry name" value="6-PHOSPHOGLUCONATE DEHYDROGENASE"/>
    <property type="match status" value="1"/>
</dbReference>
<comment type="similarity">
    <text evidence="3 11 14">Belongs to the 6-phosphogluconate dehydrogenase family.</text>
</comment>
<dbReference type="Gene3D" id="1.10.1040.10">
    <property type="entry name" value="N-(1-d-carboxylethyl)-l-norvaline Dehydrogenase, domain 2"/>
    <property type="match status" value="1"/>
</dbReference>
<dbReference type="InterPro" id="IPR006183">
    <property type="entry name" value="Pgluconate_DH"/>
</dbReference>
<evidence type="ECO:0000256" key="15">
    <source>
        <dbReference type="SAM" id="MobiDB-lite"/>
    </source>
</evidence>
<dbReference type="EC" id="1.1.1.44" evidence="5 11"/>
<evidence type="ECO:0000256" key="7">
    <source>
        <dbReference type="ARBA" id="ARBA00023002"/>
    </source>
</evidence>
<evidence type="ECO:0000256" key="9">
    <source>
        <dbReference type="ARBA" id="ARBA00023126"/>
    </source>
</evidence>
<name>A0A4V1RIB4_9HYPH</name>
<dbReference type="Proteomes" id="UP000289411">
    <property type="component" value="Unassembled WGS sequence"/>
</dbReference>
<dbReference type="FunFam" id="3.40.50.720:FF:000007">
    <property type="entry name" value="6-phosphogluconate dehydrogenase, decarboxylating"/>
    <property type="match status" value="1"/>
</dbReference>
<feature type="active site" description="Proton donor" evidence="12">
    <location>
        <position position="224"/>
    </location>
</feature>
<dbReference type="InterPro" id="IPR006184">
    <property type="entry name" value="6PGdom_BS"/>
</dbReference>
<evidence type="ECO:0000256" key="11">
    <source>
        <dbReference type="PIRNR" id="PIRNR000109"/>
    </source>
</evidence>
<dbReference type="NCBIfam" id="NF006765">
    <property type="entry name" value="PRK09287.1"/>
    <property type="match status" value="1"/>
</dbReference>
<proteinExistence type="inferred from homology"/>
<dbReference type="NCBIfam" id="TIGR00873">
    <property type="entry name" value="gnd"/>
    <property type="match status" value="1"/>
</dbReference>
<dbReference type="FunFam" id="1.10.1040.10:FF:000002">
    <property type="entry name" value="6-phosphogluconate dehydrogenase, decarboxylating"/>
    <property type="match status" value="1"/>
</dbReference>
<keyword evidence="18" id="KW-1185">Reference proteome</keyword>
<accession>A0A4V1RIB4</accession>
<dbReference type="Gene3D" id="1.20.5.320">
    <property type="entry name" value="6-Phosphogluconate Dehydrogenase, domain 3"/>
    <property type="match status" value="1"/>
</dbReference>
<dbReference type="AlphaFoldDB" id="A0A4V1RIB4"/>
<comment type="function">
    <text evidence="1 11">Catalyzes the oxidative decarboxylation of 6-phosphogluconate to ribulose 5-phosphate and CO(2), with concomitant reduction of NADP to NADPH.</text>
</comment>
<feature type="binding site" description="in other chain" evidence="13">
    <location>
        <begin position="163"/>
        <end position="165"/>
    </location>
    <ligand>
        <name>substrate</name>
        <note>ligand shared between dimeric partners</note>
    </ligand>
</feature>
<evidence type="ECO:0000256" key="1">
    <source>
        <dbReference type="ARBA" id="ARBA00002526"/>
    </source>
</evidence>
<organism evidence="17 18">
    <name type="scientific">Lichenibacterium ramalinae</name>
    <dbReference type="NCBI Taxonomy" id="2316527"/>
    <lineage>
        <taxon>Bacteria</taxon>
        <taxon>Pseudomonadati</taxon>
        <taxon>Pseudomonadota</taxon>
        <taxon>Alphaproteobacteria</taxon>
        <taxon>Hyphomicrobiales</taxon>
        <taxon>Lichenihabitantaceae</taxon>
        <taxon>Lichenibacterium</taxon>
    </lineage>
</organism>
<dbReference type="EMBL" id="QYBC01000016">
    <property type="protein sequence ID" value="RYB03121.1"/>
    <property type="molecule type" value="Genomic_DNA"/>
</dbReference>